<reference evidence="1" key="2">
    <citation type="submission" date="2023-05" db="EMBL/GenBank/DDBJ databases">
        <authorList>
            <person name="Fouks B."/>
        </authorList>
    </citation>
    <scope>NUCLEOTIDE SEQUENCE</scope>
    <source>
        <strain evidence="1">Stay&amp;Tobe</strain>
        <tissue evidence="1">Testes</tissue>
    </source>
</reference>
<sequence length="129" mass="15537">ENSSLTVHLEAAIAIFLYQRQEMKKPFSYKYHVTFKDFDFLQYLKHLIWMLNKEDLNFVEHFHSVVLLIPPHMSCFFCILKIFIHEGWALQTEIHHETYQTDLPFQHDVLLPVLEASQRNQKRFCQILS</sequence>
<reference evidence="1" key="1">
    <citation type="journal article" date="2023" name="IScience">
        <title>Live-bearing cockroach genome reveals convergent evolutionary mechanisms linked to viviparity in insects and beyond.</title>
        <authorList>
            <person name="Fouks B."/>
            <person name="Harrison M.C."/>
            <person name="Mikhailova A.A."/>
            <person name="Marchal E."/>
            <person name="English S."/>
            <person name="Carruthers M."/>
            <person name="Jennings E.C."/>
            <person name="Chiamaka E.L."/>
            <person name="Frigard R.A."/>
            <person name="Pippel M."/>
            <person name="Attardo G.M."/>
            <person name="Benoit J.B."/>
            <person name="Bornberg-Bauer E."/>
            <person name="Tobe S.S."/>
        </authorList>
    </citation>
    <scope>NUCLEOTIDE SEQUENCE</scope>
    <source>
        <strain evidence="1">Stay&amp;Tobe</strain>
    </source>
</reference>
<gene>
    <name evidence="1" type="ORF">L9F63_028190</name>
</gene>
<dbReference type="AlphaFoldDB" id="A0AAD7ZWK3"/>
<accession>A0AAD7ZWK3</accession>
<evidence type="ECO:0000313" key="1">
    <source>
        <dbReference type="EMBL" id="KAJ9588000.1"/>
    </source>
</evidence>
<dbReference type="EMBL" id="JASPKZ010005980">
    <property type="protein sequence ID" value="KAJ9588000.1"/>
    <property type="molecule type" value="Genomic_DNA"/>
</dbReference>
<keyword evidence="2" id="KW-1185">Reference proteome</keyword>
<name>A0AAD7ZWK3_DIPPU</name>
<evidence type="ECO:0000313" key="2">
    <source>
        <dbReference type="Proteomes" id="UP001233999"/>
    </source>
</evidence>
<comment type="caution">
    <text evidence="1">The sequence shown here is derived from an EMBL/GenBank/DDBJ whole genome shotgun (WGS) entry which is preliminary data.</text>
</comment>
<protein>
    <submittedName>
        <fullName evidence="1">Uncharacterized protein</fullName>
    </submittedName>
</protein>
<feature type="non-terminal residue" evidence="1">
    <location>
        <position position="1"/>
    </location>
</feature>
<proteinExistence type="predicted"/>
<dbReference type="Proteomes" id="UP001233999">
    <property type="component" value="Unassembled WGS sequence"/>
</dbReference>
<feature type="non-terminal residue" evidence="1">
    <location>
        <position position="129"/>
    </location>
</feature>
<organism evidence="1 2">
    <name type="scientific">Diploptera punctata</name>
    <name type="common">Pacific beetle cockroach</name>
    <dbReference type="NCBI Taxonomy" id="6984"/>
    <lineage>
        <taxon>Eukaryota</taxon>
        <taxon>Metazoa</taxon>
        <taxon>Ecdysozoa</taxon>
        <taxon>Arthropoda</taxon>
        <taxon>Hexapoda</taxon>
        <taxon>Insecta</taxon>
        <taxon>Pterygota</taxon>
        <taxon>Neoptera</taxon>
        <taxon>Polyneoptera</taxon>
        <taxon>Dictyoptera</taxon>
        <taxon>Blattodea</taxon>
        <taxon>Blaberoidea</taxon>
        <taxon>Blaberidae</taxon>
        <taxon>Diplopterinae</taxon>
        <taxon>Diploptera</taxon>
    </lineage>
</organism>